<evidence type="ECO:0000313" key="1">
    <source>
        <dbReference type="EMBL" id="KAF4344791.1"/>
    </source>
</evidence>
<sequence>MSDQSPLAILTDPIDIPRITCTRRDLKLDYFGPVDDSLASKSSGFLARLTNAAEKEAKPTISAFLRTTYDDCIGHADEKSSCWLTIRITKPSTEFEIPRWHQDGNMYRYDQGRENVVRSKYALTLLGPPTLMLEPDEHVFTTQRKAQEQFCPWWYGDGPGPSEEEKYDAEDELREHLMKEFKDIPRVIVGRGRVVRFSWGREDSPVHSEPDLVADRVFMTVLYGSEPELRSMCEWREAEYGKFSEE</sequence>
<evidence type="ECO:0000313" key="2">
    <source>
        <dbReference type="Proteomes" id="UP000730481"/>
    </source>
</evidence>
<dbReference type="AlphaFoldDB" id="A0A9P5AU90"/>
<dbReference type="EMBL" id="PVQB02000040">
    <property type="protein sequence ID" value="KAF4344791.1"/>
    <property type="molecule type" value="Genomic_DNA"/>
</dbReference>
<reference evidence="1" key="2">
    <citation type="submission" date="2020-02" db="EMBL/GenBank/DDBJ databases">
        <title>Identification and distribution of gene clusters putatively required for synthesis of sphingolipid metabolism inhibitors in phylogenetically diverse species of the filamentous fungus Fusarium.</title>
        <authorList>
            <person name="Kim H.-S."/>
            <person name="Busman M."/>
            <person name="Brown D.W."/>
            <person name="Divon H."/>
            <person name="Uhlig S."/>
            <person name="Proctor R.H."/>
        </authorList>
    </citation>
    <scope>NUCLEOTIDE SEQUENCE</scope>
    <source>
        <strain evidence="1">NRRL 25174</strain>
    </source>
</reference>
<protein>
    <submittedName>
        <fullName evidence="1">Uncharacterized protein</fullName>
    </submittedName>
</protein>
<accession>A0A9P5AU90</accession>
<name>A0A9P5AU90_9HYPO</name>
<dbReference type="Proteomes" id="UP000730481">
    <property type="component" value="Unassembled WGS sequence"/>
</dbReference>
<proteinExistence type="predicted"/>
<keyword evidence="2" id="KW-1185">Reference proteome</keyword>
<comment type="caution">
    <text evidence="1">The sequence shown here is derived from an EMBL/GenBank/DDBJ whole genome shotgun (WGS) entry which is preliminary data.</text>
</comment>
<dbReference type="OrthoDB" id="10261951at2759"/>
<gene>
    <name evidence="1" type="ORF">FBEOM_1258</name>
</gene>
<organism evidence="1 2">
    <name type="scientific">Fusarium beomiforme</name>
    <dbReference type="NCBI Taxonomy" id="44412"/>
    <lineage>
        <taxon>Eukaryota</taxon>
        <taxon>Fungi</taxon>
        <taxon>Dikarya</taxon>
        <taxon>Ascomycota</taxon>
        <taxon>Pezizomycotina</taxon>
        <taxon>Sordariomycetes</taxon>
        <taxon>Hypocreomycetidae</taxon>
        <taxon>Hypocreales</taxon>
        <taxon>Nectriaceae</taxon>
        <taxon>Fusarium</taxon>
        <taxon>Fusarium burgessii species complex</taxon>
    </lineage>
</organism>
<reference evidence="1" key="1">
    <citation type="journal article" date="2017" name="Mycologia">
        <title>Fusarium algeriense, sp. nov., a novel toxigenic crown rot pathogen of durum wheat from Algeria is nested in the Fusarium burgessii species complex.</title>
        <authorList>
            <person name="Laraba I."/>
            <person name="Keddad A."/>
            <person name="Boureghda H."/>
            <person name="Abdallah N."/>
            <person name="Vaughan M.M."/>
            <person name="Proctor R.H."/>
            <person name="Busman M."/>
            <person name="O'Donnell K."/>
        </authorList>
    </citation>
    <scope>NUCLEOTIDE SEQUENCE</scope>
    <source>
        <strain evidence="1">NRRL 25174</strain>
    </source>
</reference>